<dbReference type="Gene3D" id="3.40.50.300">
    <property type="entry name" value="P-loop containing nucleotide triphosphate hydrolases"/>
    <property type="match status" value="1"/>
</dbReference>
<dbReference type="EMBL" id="CP058609">
    <property type="protein sequence ID" value="QLG73640.1"/>
    <property type="molecule type" value="Genomic_DNA"/>
</dbReference>
<organism evidence="1 2">
    <name type="scientific">Zygotorulaspora mrakii</name>
    <name type="common">Zygosaccharomyces mrakii</name>
    <dbReference type="NCBI Taxonomy" id="42260"/>
    <lineage>
        <taxon>Eukaryota</taxon>
        <taxon>Fungi</taxon>
        <taxon>Dikarya</taxon>
        <taxon>Ascomycota</taxon>
        <taxon>Saccharomycotina</taxon>
        <taxon>Saccharomycetes</taxon>
        <taxon>Saccharomycetales</taxon>
        <taxon>Saccharomycetaceae</taxon>
        <taxon>Zygotorulaspora</taxon>
    </lineage>
</organism>
<evidence type="ECO:0000313" key="1">
    <source>
        <dbReference type="EMBL" id="QLG73640.1"/>
    </source>
</evidence>
<dbReference type="Proteomes" id="UP000509704">
    <property type="component" value="Chromosome 6"/>
</dbReference>
<dbReference type="GO" id="GO:0097196">
    <property type="term" value="C:Shu complex"/>
    <property type="evidence" value="ECO:0007669"/>
    <property type="project" value="InterPro"/>
</dbReference>
<proteinExistence type="predicted"/>
<dbReference type="AlphaFoldDB" id="A0A7H9B4X2"/>
<dbReference type="RefSeq" id="XP_037145366.1">
    <property type="nucleotide sequence ID" value="XM_037289471.1"/>
</dbReference>
<evidence type="ECO:0008006" key="3">
    <source>
        <dbReference type="Google" id="ProtNLM"/>
    </source>
</evidence>
<accession>A0A7H9B4X2</accession>
<dbReference type="CDD" id="cd19480">
    <property type="entry name" value="Psy3"/>
    <property type="match status" value="1"/>
</dbReference>
<dbReference type="GO" id="GO:0005634">
    <property type="term" value="C:nucleus"/>
    <property type="evidence" value="ECO:0007669"/>
    <property type="project" value="InterPro"/>
</dbReference>
<dbReference type="InterPro" id="IPR027417">
    <property type="entry name" value="P-loop_NTPase"/>
</dbReference>
<name>A0A7H9B4X2_ZYGMR</name>
<sequence>MDVLAHCRVYPLSNFYKPVNQFVSLPQNTVKGTLFCKEIAFLHVIEHDFKLSTFKKQLYLNCKSNGNSTILLIDILSAWKEFINSTNDELFVMNSLSIMTMDGLVNFLLHLNESPLYALKRCQKRDSFDKQLSGIIIDNISYFAHDPTSYGLLLKVLKLLRKTFGCWIITISYGLEYYNGVENATSQLYKGGSQTKIPTGYINEMDVVLIRDTDSSARISSSTT</sequence>
<evidence type="ECO:0000313" key="2">
    <source>
        <dbReference type="Proteomes" id="UP000509704"/>
    </source>
</evidence>
<dbReference type="GO" id="GO:0000725">
    <property type="term" value="P:recombinational repair"/>
    <property type="evidence" value="ECO:0007669"/>
    <property type="project" value="InterPro"/>
</dbReference>
<gene>
    <name evidence="1" type="ORF">HG535_0F01510</name>
</gene>
<dbReference type="KEGG" id="zmk:HG535_0F01510"/>
<keyword evidence="2" id="KW-1185">Reference proteome</keyword>
<dbReference type="Pfam" id="PF16836">
    <property type="entry name" value="PSY3"/>
    <property type="match status" value="1"/>
</dbReference>
<dbReference type="OrthoDB" id="4055611at2759"/>
<dbReference type="GeneID" id="59237399"/>
<dbReference type="InterPro" id="IPR031779">
    <property type="entry name" value="Psy3"/>
</dbReference>
<protein>
    <recommendedName>
        <fullName evidence="3">Elongator complex protein 5</fullName>
    </recommendedName>
</protein>
<reference evidence="1 2" key="1">
    <citation type="submission" date="2020-07" db="EMBL/GenBank/DDBJ databases">
        <title>The yeast mating-type switching endonuclease HO is a domesticated member of an unorthodox homing genetic element family.</title>
        <authorList>
            <person name="Coughlan A.Y."/>
            <person name="Lombardi L."/>
            <person name="Braun-Galleani S."/>
            <person name="Martos A.R."/>
            <person name="Galeote V."/>
            <person name="Bigey F."/>
            <person name="Dequin S."/>
            <person name="Byrne K.P."/>
            <person name="Wolfe K.H."/>
        </authorList>
    </citation>
    <scope>NUCLEOTIDE SEQUENCE [LARGE SCALE GENOMIC DNA]</scope>
    <source>
        <strain evidence="1 2">NRRL Y-6702</strain>
    </source>
</reference>